<feature type="domain" description="Neurotransmitter-gated ion-channel transmembrane" evidence="8">
    <location>
        <begin position="185"/>
        <end position="430"/>
    </location>
</feature>
<keyword evidence="3 6" id="KW-1133">Transmembrane helix</keyword>
<dbReference type="InterPro" id="IPR038050">
    <property type="entry name" value="Neuro_actylchol_rec"/>
</dbReference>
<comment type="subcellular location">
    <subcellularLocation>
        <location evidence="1">Membrane</location>
        <topology evidence="1">Multi-pass membrane protein</topology>
    </subcellularLocation>
</comment>
<dbReference type="GO" id="GO:0004888">
    <property type="term" value="F:transmembrane signaling receptor activity"/>
    <property type="evidence" value="ECO:0007669"/>
    <property type="project" value="InterPro"/>
</dbReference>
<dbReference type="InterPro" id="IPR036719">
    <property type="entry name" value="Neuro-gated_channel_TM_sf"/>
</dbReference>
<sequence>MELVKNTSHTLQQHVTTPDILGATEQFIAGGIAMVIDSNKLSSTQPVKNYSATDILELRAEERIIKTSSTNTGSRAYLKYTGEIYWPPIKRYTSSCNIDITYFPFDDQICHLKLGSWAYDGDQVNVWNPMNEMDMSQALKNSEFEVVDSKIRRFITYYRCCVEPFPDIKVYIHIRRQTIQHVFNIVIPCITLSIICMVGFLIPPDKNDEKISVQLTVLFSLSLFMLLVAESTPRTSETVPLISIYLTALMCITAMSTTAHVVADKLVASPRIRKEVPYLVNKLIYKLSLCCNDRKKKAENIELRNLTSNGSTRATTEVKQQQNGGITEIADDGKSPSAPVSKSQTKTKSSPEKKSSNVKSKQQTKTKESVEPAMGNTEKGLQDLFFHLKQRHDKVRLDLQDTAKWYKVATKMDRIFFWSYGFSVTILTFYAFVFKPMQKDISLYENI</sequence>
<evidence type="ECO:0000313" key="10">
    <source>
        <dbReference type="Proteomes" id="UP000593567"/>
    </source>
</evidence>
<dbReference type="Pfam" id="PF02932">
    <property type="entry name" value="Neur_chan_memb"/>
    <property type="match status" value="1"/>
</dbReference>
<dbReference type="PANTHER" id="PTHR18945">
    <property type="entry name" value="NEUROTRANSMITTER GATED ION CHANNEL"/>
    <property type="match status" value="1"/>
</dbReference>
<dbReference type="InterPro" id="IPR006201">
    <property type="entry name" value="Neur_channel"/>
</dbReference>
<dbReference type="Pfam" id="PF02931">
    <property type="entry name" value="Neur_chan_LBD"/>
    <property type="match status" value="1"/>
</dbReference>
<dbReference type="FunFam" id="2.70.170.10:FF:000060">
    <property type="entry name" value="Nicotinic acetylcholine receptor subunit alpha4"/>
    <property type="match status" value="1"/>
</dbReference>
<dbReference type="Proteomes" id="UP000593567">
    <property type="component" value="Unassembled WGS sequence"/>
</dbReference>
<evidence type="ECO:0000256" key="6">
    <source>
        <dbReference type="SAM" id="Phobius"/>
    </source>
</evidence>
<evidence type="ECO:0000259" key="8">
    <source>
        <dbReference type="Pfam" id="PF02932"/>
    </source>
</evidence>
<keyword evidence="2 6" id="KW-0812">Transmembrane</keyword>
<feature type="transmembrane region" description="Helical" evidence="6">
    <location>
        <begin position="241"/>
        <end position="263"/>
    </location>
</feature>
<dbReference type="OrthoDB" id="5975154at2759"/>
<dbReference type="SUPFAM" id="SSF63712">
    <property type="entry name" value="Nicotinic receptor ligand binding domain-like"/>
    <property type="match status" value="1"/>
</dbReference>
<evidence type="ECO:0000313" key="9">
    <source>
        <dbReference type="EMBL" id="KAF6021622.1"/>
    </source>
</evidence>
<keyword evidence="4 6" id="KW-0472">Membrane</keyword>
<evidence type="ECO:0000256" key="3">
    <source>
        <dbReference type="ARBA" id="ARBA00022989"/>
    </source>
</evidence>
<dbReference type="GO" id="GO:0016020">
    <property type="term" value="C:membrane"/>
    <property type="evidence" value="ECO:0007669"/>
    <property type="project" value="UniProtKB-SubCell"/>
</dbReference>
<evidence type="ECO:0000256" key="5">
    <source>
        <dbReference type="SAM" id="MobiDB-lite"/>
    </source>
</evidence>
<feature type="domain" description="Neurotransmitter-gated ion-channel ligand-binding" evidence="7">
    <location>
        <begin position="68"/>
        <end position="178"/>
    </location>
</feature>
<dbReference type="Gene3D" id="1.20.58.390">
    <property type="entry name" value="Neurotransmitter-gated ion-channel transmembrane domain"/>
    <property type="match status" value="1"/>
</dbReference>
<dbReference type="Gene3D" id="2.70.170.10">
    <property type="entry name" value="Neurotransmitter-gated ion-channel ligand-binding domain"/>
    <property type="match status" value="1"/>
</dbReference>
<evidence type="ECO:0000256" key="1">
    <source>
        <dbReference type="ARBA" id="ARBA00004141"/>
    </source>
</evidence>
<gene>
    <name evidence="9" type="ORF">EB796_020064</name>
</gene>
<dbReference type="InterPro" id="IPR006029">
    <property type="entry name" value="Neurotrans-gated_channel_TM"/>
</dbReference>
<feature type="transmembrane region" description="Helical" evidence="6">
    <location>
        <begin position="211"/>
        <end position="229"/>
    </location>
</feature>
<dbReference type="PROSITE" id="PS00236">
    <property type="entry name" value="NEUROTR_ION_CHANNEL"/>
    <property type="match status" value="1"/>
</dbReference>
<accession>A0A7J7J625</accession>
<feature type="region of interest" description="Disordered" evidence="5">
    <location>
        <begin position="312"/>
        <end position="374"/>
    </location>
</feature>
<evidence type="ECO:0000256" key="4">
    <source>
        <dbReference type="ARBA" id="ARBA00023136"/>
    </source>
</evidence>
<reference evidence="9" key="1">
    <citation type="submission" date="2020-06" db="EMBL/GenBank/DDBJ databases">
        <title>Draft genome of Bugula neritina, a colonial animal packing powerful symbionts and potential medicines.</title>
        <authorList>
            <person name="Rayko M."/>
        </authorList>
    </citation>
    <scope>NUCLEOTIDE SEQUENCE [LARGE SCALE GENOMIC DNA]</scope>
    <source>
        <strain evidence="9">Kwan_BN1</strain>
    </source>
</reference>
<comment type="caution">
    <text evidence="9">The sequence shown here is derived from an EMBL/GenBank/DDBJ whole genome shotgun (WGS) entry which is preliminary data.</text>
</comment>
<keyword evidence="10" id="KW-1185">Reference proteome</keyword>
<feature type="compositionally biased region" description="Polar residues" evidence="5">
    <location>
        <begin position="312"/>
        <end position="325"/>
    </location>
</feature>
<dbReference type="AlphaFoldDB" id="A0A7J7J625"/>
<dbReference type="InterPro" id="IPR018000">
    <property type="entry name" value="Neurotransmitter_ion_chnl_CS"/>
</dbReference>
<dbReference type="EMBL" id="VXIV02002990">
    <property type="protein sequence ID" value="KAF6021622.1"/>
    <property type="molecule type" value="Genomic_DNA"/>
</dbReference>
<name>A0A7J7J625_BUGNE</name>
<dbReference type="InterPro" id="IPR036734">
    <property type="entry name" value="Neur_chan_lig-bd_sf"/>
</dbReference>
<feature type="transmembrane region" description="Helical" evidence="6">
    <location>
        <begin position="415"/>
        <end position="434"/>
    </location>
</feature>
<organism evidence="9 10">
    <name type="scientific">Bugula neritina</name>
    <name type="common">Brown bryozoan</name>
    <name type="synonym">Sertularia neritina</name>
    <dbReference type="NCBI Taxonomy" id="10212"/>
    <lineage>
        <taxon>Eukaryota</taxon>
        <taxon>Metazoa</taxon>
        <taxon>Spiralia</taxon>
        <taxon>Lophotrochozoa</taxon>
        <taxon>Bryozoa</taxon>
        <taxon>Gymnolaemata</taxon>
        <taxon>Cheilostomatida</taxon>
        <taxon>Flustrina</taxon>
        <taxon>Buguloidea</taxon>
        <taxon>Bugulidae</taxon>
        <taxon>Bugula</taxon>
    </lineage>
</organism>
<dbReference type="InterPro" id="IPR006202">
    <property type="entry name" value="Neur_chan_lig-bd"/>
</dbReference>
<dbReference type="SUPFAM" id="SSF90112">
    <property type="entry name" value="Neurotransmitter-gated ion-channel transmembrane pore"/>
    <property type="match status" value="1"/>
</dbReference>
<dbReference type="GO" id="GO:0005230">
    <property type="term" value="F:extracellular ligand-gated monoatomic ion channel activity"/>
    <property type="evidence" value="ECO:0007669"/>
    <property type="project" value="InterPro"/>
</dbReference>
<evidence type="ECO:0000256" key="2">
    <source>
        <dbReference type="ARBA" id="ARBA00022692"/>
    </source>
</evidence>
<proteinExistence type="predicted"/>
<evidence type="ECO:0000259" key="7">
    <source>
        <dbReference type="Pfam" id="PF02931"/>
    </source>
</evidence>
<protein>
    <submittedName>
        <fullName evidence="9">Uncharacterized protein</fullName>
    </submittedName>
</protein>
<dbReference type="CDD" id="cd19051">
    <property type="entry name" value="LGIC_TM_cation"/>
    <property type="match status" value="1"/>
</dbReference>
<feature type="transmembrane region" description="Helical" evidence="6">
    <location>
        <begin position="182"/>
        <end position="202"/>
    </location>
</feature>